<dbReference type="EnsemblPlants" id="Bo6g121540.1">
    <property type="protein sequence ID" value="Bo6g121540.1"/>
    <property type="gene ID" value="Bo6g121540"/>
</dbReference>
<evidence type="ECO:0000313" key="2">
    <source>
        <dbReference type="EnsemblPlants" id="Bo6g121540.1"/>
    </source>
</evidence>
<proteinExistence type="predicted"/>
<sequence>MLSGSTPAGGELFIPAIKTGTGPSGSGHTLPGETGPLPDRAHGMTIIRSSTPAGGELFIPAIKTGTGPSGSGHTLPGETGPLPDRAHGMTREAENPGL</sequence>
<reference evidence="2" key="2">
    <citation type="submission" date="2015-03" db="UniProtKB">
        <authorList>
            <consortium name="EnsemblPlants"/>
        </authorList>
    </citation>
    <scope>IDENTIFICATION</scope>
</reference>
<evidence type="ECO:0000313" key="3">
    <source>
        <dbReference type="Proteomes" id="UP000032141"/>
    </source>
</evidence>
<keyword evidence="3" id="KW-1185">Reference proteome</keyword>
<dbReference type="Gramene" id="Bo6g121540.1">
    <property type="protein sequence ID" value="Bo6g121540.1"/>
    <property type="gene ID" value="Bo6g121540"/>
</dbReference>
<evidence type="ECO:0000256" key="1">
    <source>
        <dbReference type="SAM" id="MobiDB-lite"/>
    </source>
</evidence>
<reference evidence="2 3" key="1">
    <citation type="journal article" date="2014" name="Genome Biol.">
        <title>Transcriptome and methylome profiling reveals relics of genome dominance in the mesopolyploid Brassica oleracea.</title>
        <authorList>
            <person name="Parkin I.A."/>
            <person name="Koh C."/>
            <person name="Tang H."/>
            <person name="Robinson S.J."/>
            <person name="Kagale S."/>
            <person name="Clarke W.E."/>
            <person name="Town C.D."/>
            <person name="Nixon J."/>
            <person name="Krishnakumar V."/>
            <person name="Bidwell S.L."/>
            <person name="Denoeud F."/>
            <person name="Belcram H."/>
            <person name="Links M.G."/>
            <person name="Just J."/>
            <person name="Clarke C."/>
            <person name="Bender T."/>
            <person name="Huebert T."/>
            <person name="Mason A.S."/>
            <person name="Pires J.C."/>
            <person name="Barker G."/>
            <person name="Moore J."/>
            <person name="Walley P.G."/>
            <person name="Manoli S."/>
            <person name="Batley J."/>
            <person name="Edwards D."/>
            <person name="Nelson M.N."/>
            <person name="Wang X."/>
            <person name="Paterson A.H."/>
            <person name="King G."/>
            <person name="Bancroft I."/>
            <person name="Chalhoub B."/>
            <person name="Sharpe A.G."/>
        </authorList>
    </citation>
    <scope>NUCLEOTIDE SEQUENCE</scope>
    <source>
        <strain evidence="2 3">cv. TO1000</strain>
    </source>
</reference>
<dbReference type="HOGENOM" id="CLU_2336580_0_0_1"/>
<dbReference type="Proteomes" id="UP000032141">
    <property type="component" value="Chromosome C6"/>
</dbReference>
<feature type="region of interest" description="Disordered" evidence="1">
    <location>
        <begin position="1"/>
        <end position="43"/>
    </location>
</feature>
<protein>
    <submittedName>
        <fullName evidence="2">Uncharacterized protein</fullName>
    </submittedName>
</protein>
<dbReference type="AlphaFoldDB" id="A0A0D3D1F9"/>
<feature type="compositionally biased region" description="Basic and acidic residues" evidence="1">
    <location>
        <begin position="84"/>
        <end position="98"/>
    </location>
</feature>
<name>A0A0D3D1F9_BRAOL</name>
<organism evidence="2 3">
    <name type="scientific">Brassica oleracea var. oleracea</name>
    <dbReference type="NCBI Taxonomy" id="109376"/>
    <lineage>
        <taxon>Eukaryota</taxon>
        <taxon>Viridiplantae</taxon>
        <taxon>Streptophyta</taxon>
        <taxon>Embryophyta</taxon>
        <taxon>Tracheophyta</taxon>
        <taxon>Spermatophyta</taxon>
        <taxon>Magnoliopsida</taxon>
        <taxon>eudicotyledons</taxon>
        <taxon>Gunneridae</taxon>
        <taxon>Pentapetalae</taxon>
        <taxon>rosids</taxon>
        <taxon>malvids</taxon>
        <taxon>Brassicales</taxon>
        <taxon>Brassicaceae</taxon>
        <taxon>Brassiceae</taxon>
        <taxon>Brassica</taxon>
    </lineage>
</organism>
<accession>A0A0D3D1F9</accession>
<feature type="region of interest" description="Disordered" evidence="1">
    <location>
        <begin position="60"/>
        <end position="98"/>
    </location>
</feature>